<dbReference type="EMBL" id="VSSQ01000896">
    <property type="protein sequence ID" value="MPM02779.1"/>
    <property type="molecule type" value="Genomic_DNA"/>
</dbReference>
<proteinExistence type="predicted"/>
<dbReference type="InterPro" id="IPR003812">
    <property type="entry name" value="Fido"/>
</dbReference>
<feature type="domain" description="Fido" evidence="1">
    <location>
        <begin position="250"/>
        <end position="401"/>
    </location>
</feature>
<dbReference type="SUPFAM" id="SSF140931">
    <property type="entry name" value="Fic-like"/>
    <property type="match status" value="1"/>
</dbReference>
<gene>
    <name evidence="2" type="ORF">SDC9_49034</name>
</gene>
<comment type="caution">
    <text evidence="2">The sequence shown here is derived from an EMBL/GenBank/DDBJ whole genome shotgun (WGS) entry which is preliminary data.</text>
</comment>
<evidence type="ECO:0000259" key="1">
    <source>
        <dbReference type="PROSITE" id="PS51459"/>
    </source>
</evidence>
<accession>A0A644WGR0</accession>
<organism evidence="2">
    <name type="scientific">bioreactor metagenome</name>
    <dbReference type="NCBI Taxonomy" id="1076179"/>
    <lineage>
        <taxon>unclassified sequences</taxon>
        <taxon>metagenomes</taxon>
        <taxon>ecological metagenomes</taxon>
    </lineage>
</organism>
<dbReference type="InterPro" id="IPR040198">
    <property type="entry name" value="Fido_containing"/>
</dbReference>
<sequence length="513" mass="59522">MSNEISYSASIFNGLIVPEKGHIVGYAAMIRKWELKMPFPDLISLVCDKNTKYKNENWQVFSSSYLPEDTLFKHIVFALKYEGVNLLFFKKLFEVLPENIVVELVRTDPTGQYSRRIWFLYEWLMNKILEIEHADTKIKYVKLLNDTLQYTLPEGVNSPRHRIINNLPGTRDFCPLISKTSKLEQYMASDLMAQNNQTLKGIHKDILLRTSAFLILKDSKASFTIEGESPKSKRAARWAKAIGQAGAIDLSKEELLRLQQVVIENDRFVAMGLRKTGGFVGEHDRITGEPVPDHISARWQDVESLVDGMLSTYKLQMLSEMNPVLSAAAIAFGFVFIHPFEDGNGRIHRYIIHHILAKKQFTQQGIIFPISASMLSHIEDYRKVLESYSQPLLDFIVWDVTKNNNVEVLNETMDFYRYFDATKQAEFLYDCVNDTIRNIIPDEINYLIQYDEFKRYLDDEFEMPDHTVALLVKFLEQNKGRFSKRAREKEFSNLTDKEITDIEENFKLIMSNL</sequence>
<protein>
    <recommendedName>
        <fullName evidence="1">Fido domain-containing protein</fullName>
    </recommendedName>
</protein>
<dbReference type="PANTHER" id="PTHR13504">
    <property type="entry name" value="FIDO DOMAIN-CONTAINING PROTEIN DDB_G0283145"/>
    <property type="match status" value="1"/>
</dbReference>
<dbReference type="PROSITE" id="PS51459">
    <property type="entry name" value="FIDO"/>
    <property type="match status" value="1"/>
</dbReference>
<dbReference type="Gene3D" id="1.10.3290.10">
    <property type="entry name" value="Fido-like domain"/>
    <property type="match status" value="1"/>
</dbReference>
<dbReference type="PANTHER" id="PTHR13504:SF38">
    <property type="entry name" value="FIDO DOMAIN-CONTAINING PROTEIN"/>
    <property type="match status" value="1"/>
</dbReference>
<name>A0A644WGR0_9ZZZZ</name>
<dbReference type="InterPro" id="IPR036597">
    <property type="entry name" value="Fido-like_dom_sf"/>
</dbReference>
<reference evidence="2" key="1">
    <citation type="submission" date="2019-08" db="EMBL/GenBank/DDBJ databases">
        <authorList>
            <person name="Kucharzyk K."/>
            <person name="Murdoch R.W."/>
            <person name="Higgins S."/>
            <person name="Loffler F."/>
        </authorList>
    </citation>
    <scope>NUCLEOTIDE SEQUENCE</scope>
</reference>
<evidence type="ECO:0000313" key="2">
    <source>
        <dbReference type="EMBL" id="MPM02779.1"/>
    </source>
</evidence>
<dbReference type="AlphaFoldDB" id="A0A644WGR0"/>
<dbReference type="Pfam" id="PF02661">
    <property type="entry name" value="Fic"/>
    <property type="match status" value="1"/>
</dbReference>